<dbReference type="Gene3D" id="1.10.3230.30">
    <property type="entry name" value="Phage gp6-like head-tail connector protein"/>
    <property type="match status" value="1"/>
</dbReference>
<dbReference type="NCBIfam" id="TIGR01560">
    <property type="entry name" value="put_DNA_pack"/>
    <property type="match status" value="1"/>
</dbReference>
<name>A0ABV8MLP1_9NEIS</name>
<comment type="caution">
    <text evidence="1">The sequence shown here is derived from an EMBL/GenBank/DDBJ whole genome shotgun (WGS) entry which is preliminary data.</text>
</comment>
<evidence type="ECO:0000313" key="1">
    <source>
        <dbReference type="EMBL" id="MFC4157961.1"/>
    </source>
</evidence>
<dbReference type="CDD" id="cd08054">
    <property type="entry name" value="gp6"/>
    <property type="match status" value="1"/>
</dbReference>
<protein>
    <submittedName>
        <fullName evidence="1">Head-tail connector protein</fullName>
    </submittedName>
</protein>
<dbReference type="InterPro" id="IPR006450">
    <property type="entry name" value="Phage_HK97_gp6-like"/>
</dbReference>
<dbReference type="Pfam" id="PF05135">
    <property type="entry name" value="Phage_connect_1"/>
    <property type="match status" value="1"/>
</dbReference>
<gene>
    <name evidence="1" type="ORF">ACFOW7_01190</name>
</gene>
<dbReference type="RefSeq" id="WP_378160148.1">
    <property type="nucleotide sequence ID" value="NZ_JBHSBU010000001.1"/>
</dbReference>
<reference evidence="2" key="1">
    <citation type="journal article" date="2019" name="Int. J. Syst. Evol. Microbiol.">
        <title>The Global Catalogue of Microorganisms (GCM) 10K type strain sequencing project: providing services to taxonomists for standard genome sequencing and annotation.</title>
        <authorList>
            <consortium name="The Broad Institute Genomics Platform"/>
            <consortium name="The Broad Institute Genome Sequencing Center for Infectious Disease"/>
            <person name="Wu L."/>
            <person name="Ma J."/>
        </authorList>
    </citation>
    <scope>NUCLEOTIDE SEQUENCE [LARGE SCALE GENOMIC DNA]</scope>
    <source>
        <strain evidence="2">LMG 29894</strain>
    </source>
</reference>
<dbReference type="NCBIfam" id="TIGR02215">
    <property type="entry name" value="phage_chp_gp8"/>
    <property type="match status" value="1"/>
</dbReference>
<sequence>MKATLTVPPAGEPLTLAEAKLHLRVDLNDDDALITALISAAREQVEFLTGQRLITQTWELELAAGERGGLEGLLPIQSLTSASAYTLDGRWPPTLTTPQAATVTVICGFGNAQAVPSSIRQWMLLRIGTWYEQREALVSGTASELPRGFADALLDPWCVPRC</sequence>
<dbReference type="InterPro" id="IPR011738">
    <property type="entry name" value="Phage_CHP"/>
</dbReference>
<organism evidence="1 2">
    <name type="scientific">Chitinimonas lacunae</name>
    <dbReference type="NCBI Taxonomy" id="1963018"/>
    <lineage>
        <taxon>Bacteria</taxon>
        <taxon>Pseudomonadati</taxon>
        <taxon>Pseudomonadota</taxon>
        <taxon>Betaproteobacteria</taxon>
        <taxon>Neisseriales</taxon>
        <taxon>Chitinibacteraceae</taxon>
        <taxon>Chitinimonas</taxon>
    </lineage>
</organism>
<evidence type="ECO:0000313" key="2">
    <source>
        <dbReference type="Proteomes" id="UP001595791"/>
    </source>
</evidence>
<accession>A0ABV8MLP1</accession>
<dbReference type="Proteomes" id="UP001595791">
    <property type="component" value="Unassembled WGS sequence"/>
</dbReference>
<dbReference type="EMBL" id="JBHSBU010000001">
    <property type="protein sequence ID" value="MFC4157961.1"/>
    <property type="molecule type" value="Genomic_DNA"/>
</dbReference>
<keyword evidence="2" id="KW-1185">Reference proteome</keyword>
<dbReference type="InterPro" id="IPR021146">
    <property type="entry name" value="Phage_gp6-like_head-tail"/>
</dbReference>
<proteinExistence type="predicted"/>